<feature type="non-terminal residue" evidence="2">
    <location>
        <position position="1"/>
    </location>
</feature>
<proteinExistence type="predicted"/>
<dbReference type="EMBL" id="BLLF01001765">
    <property type="protein sequence ID" value="GFH21115.1"/>
    <property type="molecule type" value="Genomic_DNA"/>
</dbReference>
<name>A0A699ZGN5_HAELA</name>
<gene>
    <name evidence="2" type="ORF">HaLaN_18355</name>
</gene>
<comment type="caution">
    <text evidence="2">The sequence shown here is derived from an EMBL/GenBank/DDBJ whole genome shotgun (WGS) entry which is preliminary data.</text>
</comment>
<organism evidence="2 3">
    <name type="scientific">Haematococcus lacustris</name>
    <name type="common">Green alga</name>
    <name type="synonym">Haematococcus pluvialis</name>
    <dbReference type="NCBI Taxonomy" id="44745"/>
    <lineage>
        <taxon>Eukaryota</taxon>
        <taxon>Viridiplantae</taxon>
        <taxon>Chlorophyta</taxon>
        <taxon>core chlorophytes</taxon>
        <taxon>Chlorophyceae</taxon>
        <taxon>CS clade</taxon>
        <taxon>Chlamydomonadales</taxon>
        <taxon>Haematococcaceae</taxon>
        <taxon>Haematococcus</taxon>
    </lineage>
</organism>
<keyword evidence="3" id="KW-1185">Reference proteome</keyword>
<dbReference type="Proteomes" id="UP000485058">
    <property type="component" value="Unassembled WGS sequence"/>
</dbReference>
<protein>
    <submittedName>
        <fullName evidence="2">Fibrocystin-L</fullName>
    </submittedName>
</protein>
<dbReference type="InterPro" id="IPR052387">
    <property type="entry name" value="Fibrocystin"/>
</dbReference>
<dbReference type="AlphaFoldDB" id="A0A699ZGN5"/>
<accession>A0A699ZGN5</accession>
<evidence type="ECO:0000313" key="3">
    <source>
        <dbReference type="Proteomes" id="UP000485058"/>
    </source>
</evidence>
<dbReference type="PANTHER" id="PTHR46769:SF2">
    <property type="entry name" value="FIBROCYSTIN-L ISOFORM 2 PRECURSOR-RELATED"/>
    <property type="match status" value="1"/>
</dbReference>
<dbReference type="PANTHER" id="PTHR46769">
    <property type="entry name" value="POLYCYSTIC KIDNEY AND HEPATIC DISEASE 1 (AUTOSOMAL RECESSIVE)-LIKE 1"/>
    <property type="match status" value="1"/>
</dbReference>
<reference evidence="2 3" key="1">
    <citation type="submission" date="2020-02" db="EMBL/GenBank/DDBJ databases">
        <title>Draft genome sequence of Haematococcus lacustris strain NIES-144.</title>
        <authorList>
            <person name="Morimoto D."/>
            <person name="Nakagawa S."/>
            <person name="Yoshida T."/>
            <person name="Sawayama S."/>
        </authorList>
    </citation>
    <scope>NUCLEOTIDE SEQUENCE [LARGE SCALE GENOMIC DNA]</scope>
    <source>
        <strain evidence="2 3">NIES-144</strain>
    </source>
</reference>
<feature type="non-terminal residue" evidence="2">
    <location>
        <position position="287"/>
    </location>
</feature>
<sequence>MAGLFDSLVVARTVEGQRGTAGVWPSGRKITGVILHSMAEFHVKHTALAAMVNVTFVGYSANNGQFQGALEACGKCKTFQGGATTFTKQLLFLQPGKPLLSTWSWGHQGVFQDLDGSLVNAANLPSDLVAAAGFPLGVPNTTWHSAVDSTLFDPQECVYVSNAVTSNRGAFCSANVTFRRVMLNNHFPPAIHFLPLRVTTNAGGGAFNSSLTSSNYNVPVGRDYLIHWQIGYRVDPGTLTYHRVDPVLPSGAITFTTRYVQQYDHFKVNGWQQNTSALPMLGASHGT</sequence>
<keyword evidence="1" id="KW-0732">Signal</keyword>
<evidence type="ECO:0000256" key="1">
    <source>
        <dbReference type="ARBA" id="ARBA00022729"/>
    </source>
</evidence>
<evidence type="ECO:0000313" key="2">
    <source>
        <dbReference type="EMBL" id="GFH21115.1"/>
    </source>
</evidence>